<keyword evidence="2" id="KW-1185">Reference proteome</keyword>
<sequence length="343" mass="37400">MADETGTTAAMYRRFATLEAPGASPLYERLASGVASDRELLALLDGLPPAKRQPNLLFAAVRYVTGTPSGYDGFRDALFEHRDTVVATMLARRTQTNEPARCAALYPLLASLPQPLALLEVGASAGLCLMPDRYAYTYTPTHDSPAPNSSTHNGPARDGHLFGAVDSPLRLRCVVEGAPPPHLTHPGPITVAWRAGIDLNPLDVTDPDDVRWLRTLVWPEQQERLHRLETAIGLARENPPPVVRGDLNDRLTEVAAQAPPHATLVVYHTAVLYYVNDEGRAAFADQLARLGCHWIGQETEGILPQITARLPRPHPDGPLMYVLSLDGRPVAFSALHGGRLHWV</sequence>
<dbReference type="EMBL" id="BAAAQX010000048">
    <property type="protein sequence ID" value="GAA2215270.1"/>
    <property type="molecule type" value="Genomic_DNA"/>
</dbReference>
<dbReference type="Proteomes" id="UP001499843">
    <property type="component" value="Unassembled WGS sequence"/>
</dbReference>
<dbReference type="Pfam" id="PF10094">
    <property type="entry name" value="DUF2332"/>
    <property type="match status" value="1"/>
</dbReference>
<accession>A0ABP5PW62</accession>
<reference evidence="2" key="1">
    <citation type="journal article" date="2019" name="Int. J. Syst. Evol. Microbiol.">
        <title>The Global Catalogue of Microorganisms (GCM) 10K type strain sequencing project: providing services to taxonomists for standard genome sequencing and annotation.</title>
        <authorList>
            <consortium name="The Broad Institute Genomics Platform"/>
            <consortium name="The Broad Institute Genome Sequencing Center for Infectious Disease"/>
            <person name="Wu L."/>
            <person name="Ma J."/>
        </authorList>
    </citation>
    <scope>NUCLEOTIDE SEQUENCE [LARGE SCALE GENOMIC DNA]</scope>
    <source>
        <strain evidence="2">JCM 16114</strain>
    </source>
</reference>
<name>A0ABP5PW62_9ACTN</name>
<gene>
    <name evidence="1" type="ORF">GCM10009850_107370</name>
</gene>
<dbReference type="RefSeq" id="WP_344493867.1">
    <property type="nucleotide sequence ID" value="NZ_BAAAQX010000048.1"/>
</dbReference>
<protein>
    <submittedName>
        <fullName evidence="1">DUF2332 domain-containing protein</fullName>
    </submittedName>
</protein>
<evidence type="ECO:0000313" key="1">
    <source>
        <dbReference type="EMBL" id="GAA2215270.1"/>
    </source>
</evidence>
<proteinExistence type="predicted"/>
<comment type="caution">
    <text evidence="1">The sequence shown here is derived from an EMBL/GenBank/DDBJ whole genome shotgun (WGS) entry which is preliminary data.</text>
</comment>
<dbReference type="InterPro" id="IPR011200">
    <property type="entry name" value="UCP012608"/>
</dbReference>
<evidence type="ECO:0000313" key="2">
    <source>
        <dbReference type="Proteomes" id="UP001499843"/>
    </source>
</evidence>
<organism evidence="1 2">
    <name type="scientific">Nonomuraea monospora</name>
    <dbReference type="NCBI Taxonomy" id="568818"/>
    <lineage>
        <taxon>Bacteria</taxon>
        <taxon>Bacillati</taxon>
        <taxon>Actinomycetota</taxon>
        <taxon>Actinomycetes</taxon>
        <taxon>Streptosporangiales</taxon>
        <taxon>Streptosporangiaceae</taxon>
        <taxon>Nonomuraea</taxon>
    </lineage>
</organism>